<evidence type="ECO:0000313" key="11">
    <source>
        <dbReference type="EMBL" id="KKT84918.1"/>
    </source>
</evidence>
<dbReference type="SUPFAM" id="SSF52540">
    <property type="entry name" value="P-loop containing nucleoside triphosphate hydrolases"/>
    <property type="match status" value="1"/>
</dbReference>
<gene>
    <name evidence="10" type="primary">miaA</name>
    <name evidence="11" type="ORF">UW82_C0006G0008</name>
</gene>
<dbReference type="GO" id="GO:0005524">
    <property type="term" value="F:ATP binding"/>
    <property type="evidence" value="ECO:0007669"/>
    <property type="project" value="UniProtKB-UniRule"/>
</dbReference>
<evidence type="ECO:0000256" key="10">
    <source>
        <dbReference type="HAMAP-Rule" id="MF_00185"/>
    </source>
</evidence>
<evidence type="ECO:0000256" key="9">
    <source>
        <dbReference type="ARBA" id="ARBA00049563"/>
    </source>
</evidence>
<evidence type="ECO:0000256" key="8">
    <source>
        <dbReference type="ARBA" id="ARBA00022842"/>
    </source>
</evidence>
<dbReference type="Gene3D" id="1.10.287.890">
    <property type="entry name" value="Crystal structure of tRNA isopentenylpyrophosphate transferase (bh2366) domain"/>
    <property type="match status" value="1"/>
</dbReference>
<dbReference type="Gene3D" id="3.40.50.300">
    <property type="entry name" value="P-loop containing nucleotide triphosphate hydrolases"/>
    <property type="match status" value="1"/>
</dbReference>
<evidence type="ECO:0000256" key="5">
    <source>
        <dbReference type="ARBA" id="ARBA00022694"/>
    </source>
</evidence>
<accession>A0A0G1KN02</accession>
<evidence type="ECO:0000256" key="6">
    <source>
        <dbReference type="ARBA" id="ARBA00022741"/>
    </source>
</evidence>
<comment type="function">
    <text evidence="2 10">Catalyzes the transfer of a dimethylallyl group onto the adenine at position 37 in tRNAs that read codons beginning with uridine, leading to the formation of N6-(dimethylallyl)adenosine (i(6)A).</text>
</comment>
<keyword evidence="5 10" id="KW-0819">tRNA processing</keyword>
<dbReference type="PANTHER" id="PTHR11088:SF60">
    <property type="entry name" value="TRNA DIMETHYLALLYLTRANSFERASE"/>
    <property type="match status" value="1"/>
</dbReference>
<keyword evidence="7 10" id="KW-0067">ATP-binding</keyword>
<dbReference type="Pfam" id="PF01715">
    <property type="entry name" value="IPPT"/>
    <property type="match status" value="1"/>
</dbReference>
<dbReference type="InterPro" id="IPR018022">
    <property type="entry name" value="IPT"/>
</dbReference>
<keyword evidence="8 10" id="KW-0460">Magnesium</keyword>
<comment type="similarity">
    <text evidence="3 10">Belongs to the IPP transferase family.</text>
</comment>
<dbReference type="EC" id="2.5.1.75" evidence="10"/>
<feature type="binding site" evidence="10">
    <location>
        <begin position="14"/>
        <end position="19"/>
    </location>
    <ligand>
        <name>substrate</name>
    </ligand>
</feature>
<dbReference type="Proteomes" id="UP000034504">
    <property type="component" value="Unassembled WGS sequence"/>
</dbReference>
<feature type="binding site" evidence="10">
    <location>
        <begin position="12"/>
        <end position="19"/>
    </location>
    <ligand>
        <name>ATP</name>
        <dbReference type="ChEBI" id="CHEBI:30616"/>
    </ligand>
</feature>
<keyword evidence="4 10" id="KW-0808">Transferase</keyword>
<evidence type="ECO:0000256" key="3">
    <source>
        <dbReference type="ARBA" id="ARBA00005842"/>
    </source>
</evidence>
<dbReference type="PANTHER" id="PTHR11088">
    <property type="entry name" value="TRNA DIMETHYLALLYLTRANSFERASE"/>
    <property type="match status" value="1"/>
</dbReference>
<feature type="site" description="Interaction with substrate tRNA" evidence="10">
    <location>
        <position position="135"/>
    </location>
</feature>
<evidence type="ECO:0000256" key="4">
    <source>
        <dbReference type="ARBA" id="ARBA00022679"/>
    </source>
</evidence>
<dbReference type="AlphaFoldDB" id="A0A0G1KN02"/>
<comment type="cofactor">
    <cofactor evidence="1 10">
        <name>Mg(2+)</name>
        <dbReference type="ChEBI" id="CHEBI:18420"/>
    </cofactor>
</comment>
<feature type="region of interest" description="Interaction with substrate tRNA" evidence="10">
    <location>
        <begin position="37"/>
        <end position="40"/>
    </location>
</feature>
<dbReference type="InterPro" id="IPR039657">
    <property type="entry name" value="Dimethylallyltransferase"/>
</dbReference>
<reference evidence="11 12" key="1">
    <citation type="journal article" date="2015" name="Nature">
        <title>rRNA introns, odd ribosomes, and small enigmatic genomes across a large radiation of phyla.</title>
        <authorList>
            <person name="Brown C.T."/>
            <person name="Hug L.A."/>
            <person name="Thomas B.C."/>
            <person name="Sharon I."/>
            <person name="Castelle C.J."/>
            <person name="Singh A."/>
            <person name="Wilkins M.J."/>
            <person name="Williams K.H."/>
            <person name="Banfield J.F."/>
        </authorList>
    </citation>
    <scope>NUCLEOTIDE SEQUENCE [LARGE SCALE GENOMIC DNA]</scope>
</reference>
<comment type="subunit">
    <text evidence="10">Monomer.</text>
</comment>
<name>A0A0G1KN02_UNCKA</name>
<dbReference type="InterPro" id="IPR027417">
    <property type="entry name" value="P-loop_NTPase"/>
</dbReference>
<keyword evidence="6 10" id="KW-0547">Nucleotide-binding</keyword>
<proteinExistence type="inferred from homology"/>
<dbReference type="GO" id="GO:0052381">
    <property type="term" value="F:tRNA dimethylallyltransferase activity"/>
    <property type="evidence" value="ECO:0007669"/>
    <property type="project" value="UniProtKB-UniRule"/>
</dbReference>
<protein>
    <recommendedName>
        <fullName evidence="10">tRNA dimethylallyltransferase</fullName>
        <ecNumber evidence="10">2.5.1.75</ecNumber>
    </recommendedName>
    <alternativeName>
        <fullName evidence="10">Dimethylallyl diphosphate:tRNA dimethylallyltransferase</fullName>
        <shortName evidence="10">DMAPP:tRNA dimethylallyltransferase</shortName>
        <shortName evidence="10">DMATase</shortName>
    </alternativeName>
    <alternativeName>
        <fullName evidence="10">Isopentenyl-diphosphate:tRNA isopentenyltransferase</fullName>
        <shortName evidence="10">IPP transferase</shortName>
        <shortName evidence="10">IPPT</shortName>
        <shortName evidence="10">IPTase</shortName>
    </alternativeName>
</protein>
<evidence type="ECO:0000256" key="7">
    <source>
        <dbReference type="ARBA" id="ARBA00022840"/>
    </source>
</evidence>
<evidence type="ECO:0000313" key="12">
    <source>
        <dbReference type="Proteomes" id="UP000034504"/>
    </source>
</evidence>
<organism evidence="11 12">
    <name type="scientific">candidate division WWE3 bacterium GW2011_GWC2_44_9</name>
    <dbReference type="NCBI Taxonomy" id="1619125"/>
    <lineage>
        <taxon>Bacteria</taxon>
        <taxon>Katanobacteria</taxon>
    </lineage>
</organism>
<sequence>MAKTPKQVIILGPTCTGKTSLALNIAKKTGACIVSVDSRQVVKHMDIGTGKLPVLQESIDVVRKKDAWELNGISVYGYDLVEPDQFYSAFDFSNYYQSIQSLLPNHLLVGGTGFYLDVLTGLVAIQGQGPDMVLRRTLERLATGELAALFLTLTKDSTSTVDLHNRARLIRAVEKLKRPVAESTAKQSPPNPADYRLVGLTAERSLLYQRADAWVNSVFGDALIQEALFIQEHFPMASRLNGLIYKNVMDYLHTACTLVEAKQRAKYGMHAYIRRQLTWFRKNSAIHWVNVGQKGFDSEVLSIVESNLHG</sequence>
<dbReference type="EMBL" id="LCJU01000006">
    <property type="protein sequence ID" value="KKT84918.1"/>
    <property type="molecule type" value="Genomic_DNA"/>
</dbReference>
<evidence type="ECO:0000256" key="1">
    <source>
        <dbReference type="ARBA" id="ARBA00001946"/>
    </source>
</evidence>
<comment type="caution">
    <text evidence="10">Lacks conserved residue(s) required for the propagation of feature annotation.</text>
</comment>
<feature type="site" description="Interaction with substrate tRNA" evidence="10">
    <location>
        <position position="112"/>
    </location>
</feature>
<comment type="catalytic activity">
    <reaction evidence="9 10">
        <text>adenosine(37) in tRNA + dimethylallyl diphosphate = N(6)-dimethylallyladenosine(37) in tRNA + diphosphate</text>
        <dbReference type="Rhea" id="RHEA:26482"/>
        <dbReference type="Rhea" id="RHEA-COMP:10162"/>
        <dbReference type="Rhea" id="RHEA-COMP:10375"/>
        <dbReference type="ChEBI" id="CHEBI:33019"/>
        <dbReference type="ChEBI" id="CHEBI:57623"/>
        <dbReference type="ChEBI" id="CHEBI:74411"/>
        <dbReference type="ChEBI" id="CHEBI:74415"/>
        <dbReference type="EC" id="2.5.1.75"/>
    </reaction>
</comment>
<dbReference type="HAMAP" id="MF_00185">
    <property type="entry name" value="IPP_trans"/>
    <property type="match status" value="1"/>
</dbReference>
<evidence type="ECO:0000256" key="2">
    <source>
        <dbReference type="ARBA" id="ARBA00003213"/>
    </source>
</evidence>
<comment type="caution">
    <text evidence="11">The sequence shown here is derived from an EMBL/GenBank/DDBJ whole genome shotgun (WGS) entry which is preliminary data.</text>
</comment>
<dbReference type="GO" id="GO:0006400">
    <property type="term" value="P:tRNA modification"/>
    <property type="evidence" value="ECO:0007669"/>
    <property type="project" value="TreeGrafter"/>
</dbReference>